<sequence>MSQGTLSKCFSSLKTYKITLVDLDGMEGNKVDDASIQCIKESKSVKKSLAQLGETSSQAYDSATNGGVVHLGTDDVSRMTNGLTDSRFISNPPDTLRNFREASPQADDQVPNEGTMHLGVHDVSRTIDGKTTSQFCTGLLSTLTISRETSTQEDYHASNGGPMHFDVDDVSRTINRQNGTAFHTYSRSTLAVPREIGTQEEYCVSNGGDIHLKINVVSTTINRETSTQGDYQLSDGGAMHMGTDDGFRSINAQNCSTLHTNLRSTVTIPISRKISTKANCHVSNGNSMHQGIYEVSRIINGQIGSGVQLTLILHLVIPREMNTQADDGGVMHLAADNVFRTVDEITGSRVHTNPLSKFTNPSTQADDSISNRGIAQLDTNDAYRAANAKTGIKSDSQTSATPQLAREIFNVWIKGEYAQSNGVVDNEPPMMLTSINLAGLFGIYAVVYCIS</sequence>
<keyword evidence="2" id="KW-1185">Reference proteome</keyword>
<gene>
    <name evidence="1" type="ORF">GIB67_042557</name>
</gene>
<dbReference type="AlphaFoldDB" id="A0A7J7M1E6"/>
<comment type="caution">
    <text evidence="1">The sequence shown here is derived from an EMBL/GenBank/DDBJ whole genome shotgun (WGS) entry which is preliminary data.</text>
</comment>
<proteinExistence type="predicted"/>
<evidence type="ECO:0000313" key="1">
    <source>
        <dbReference type="EMBL" id="KAF6148598.1"/>
    </source>
</evidence>
<dbReference type="EMBL" id="JACGCM010001844">
    <property type="protein sequence ID" value="KAF6148598.1"/>
    <property type="molecule type" value="Genomic_DNA"/>
</dbReference>
<name>A0A7J7M1E6_9MAGN</name>
<organism evidence="1 2">
    <name type="scientific">Kingdonia uniflora</name>
    <dbReference type="NCBI Taxonomy" id="39325"/>
    <lineage>
        <taxon>Eukaryota</taxon>
        <taxon>Viridiplantae</taxon>
        <taxon>Streptophyta</taxon>
        <taxon>Embryophyta</taxon>
        <taxon>Tracheophyta</taxon>
        <taxon>Spermatophyta</taxon>
        <taxon>Magnoliopsida</taxon>
        <taxon>Ranunculales</taxon>
        <taxon>Circaeasteraceae</taxon>
        <taxon>Kingdonia</taxon>
    </lineage>
</organism>
<protein>
    <submittedName>
        <fullName evidence="1">Uncharacterized protein</fullName>
    </submittedName>
</protein>
<dbReference type="Proteomes" id="UP000541444">
    <property type="component" value="Unassembled WGS sequence"/>
</dbReference>
<reference evidence="1 2" key="1">
    <citation type="journal article" date="2020" name="IScience">
        <title>Genome Sequencing of the Endangered Kingdonia uniflora (Circaeasteraceae, Ranunculales) Reveals Potential Mechanisms of Evolutionary Specialization.</title>
        <authorList>
            <person name="Sun Y."/>
            <person name="Deng T."/>
            <person name="Zhang A."/>
            <person name="Moore M.J."/>
            <person name="Landis J.B."/>
            <person name="Lin N."/>
            <person name="Zhang H."/>
            <person name="Zhang X."/>
            <person name="Huang J."/>
            <person name="Zhang X."/>
            <person name="Sun H."/>
            <person name="Wang H."/>
        </authorList>
    </citation>
    <scope>NUCLEOTIDE SEQUENCE [LARGE SCALE GENOMIC DNA]</scope>
    <source>
        <strain evidence="1">TB1705</strain>
        <tissue evidence="1">Leaf</tissue>
    </source>
</reference>
<accession>A0A7J7M1E6</accession>
<evidence type="ECO:0000313" key="2">
    <source>
        <dbReference type="Proteomes" id="UP000541444"/>
    </source>
</evidence>